<keyword evidence="3" id="KW-1185">Reference proteome</keyword>
<protein>
    <submittedName>
        <fullName evidence="2">Uncharacterized protein</fullName>
    </submittedName>
</protein>
<organism evidence="2 3">
    <name type="scientific">Pseudothauera rhizosphaerae</name>
    <dbReference type="NCBI Taxonomy" id="2565932"/>
    <lineage>
        <taxon>Bacteria</taxon>
        <taxon>Pseudomonadati</taxon>
        <taxon>Pseudomonadota</taxon>
        <taxon>Betaproteobacteria</taxon>
        <taxon>Rhodocyclales</taxon>
        <taxon>Zoogloeaceae</taxon>
        <taxon>Pseudothauera</taxon>
    </lineage>
</organism>
<evidence type="ECO:0000313" key="2">
    <source>
        <dbReference type="EMBL" id="THF64316.1"/>
    </source>
</evidence>
<comment type="caution">
    <text evidence="2">The sequence shown here is derived from an EMBL/GenBank/DDBJ whole genome shotgun (WGS) entry which is preliminary data.</text>
</comment>
<gene>
    <name evidence="2" type="ORF">E6O51_03120</name>
</gene>
<dbReference type="RefSeq" id="WP_136383505.1">
    <property type="nucleotide sequence ID" value="NZ_SSOD01000002.1"/>
</dbReference>
<feature type="region of interest" description="Disordered" evidence="1">
    <location>
        <begin position="36"/>
        <end position="72"/>
    </location>
</feature>
<name>A0A4V3WBS1_9RHOO</name>
<accession>A0A4V3WBS1</accession>
<proteinExistence type="predicted"/>
<dbReference type="AlphaFoldDB" id="A0A4V3WBS1"/>
<sequence>MRVIATAVGFHGGSLHKPCDGFDVPDGSKASWYVPADKADVAPPKTRRKAAGPETLSDVTKADNEALGAGLV</sequence>
<reference evidence="2 3" key="1">
    <citation type="submission" date="2019-04" db="EMBL/GenBank/DDBJ databases">
        <title>Azoarcus rhizosphaerae sp. nov. isolated from rhizosphere of Ficus religiosa.</title>
        <authorList>
            <person name="Lin S.-Y."/>
            <person name="Hameed A."/>
            <person name="Hsu Y.-H."/>
            <person name="Young C.-C."/>
        </authorList>
    </citation>
    <scope>NUCLEOTIDE SEQUENCE [LARGE SCALE GENOMIC DNA]</scope>
    <source>
        <strain evidence="2 3">CC-YHH848</strain>
    </source>
</reference>
<evidence type="ECO:0000256" key="1">
    <source>
        <dbReference type="SAM" id="MobiDB-lite"/>
    </source>
</evidence>
<evidence type="ECO:0000313" key="3">
    <source>
        <dbReference type="Proteomes" id="UP000307956"/>
    </source>
</evidence>
<dbReference type="EMBL" id="SSOD01000002">
    <property type="protein sequence ID" value="THF64316.1"/>
    <property type="molecule type" value="Genomic_DNA"/>
</dbReference>
<dbReference type="Proteomes" id="UP000307956">
    <property type="component" value="Unassembled WGS sequence"/>
</dbReference>